<evidence type="ECO:0000313" key="2">
    <source>
        <dbReference type="Proteomes" id="UP000244066"/>
    </source>
</evidence>
<comment type="caution">
    <text evidence="1">The sequence shown here is derived from an EMBL/GenBank/DDBJ whole genome shotgun (WGS) entry which is preliminary data.</text>
</comment>
<gene>
    <name evidence="1" type="ORF">B9J98_03745</name>
</gene>
<accession>A0A2R7Y5P2</accession>
<dbReference type="AlphaFoldDB" id="A0A2R7Y5P2"/>
<protein>
    <submittedName>
        <fullName evidence="1">Uncharacterized protein</fullName>
    </submittedName>
</protein>
<dbReference type="InterPro" id="IPR009563">
    <property type="entry name" value="SSSCA1"/>
</dbReference>
<reference evidence="1 2" key="1">
    <citation type="submission" date="2017-04" db="EMBL/GenBank/DDBJ databases">
        <title>Draft Aigarchaeota genome from a New Zealand hot spring.</title>
        <authorList>
            <person name="Reysenbach A.-L."/>
            <person name="Donaho J.A."/>
            <person name="Gerhart J."/>
            <person name="Kelley J.F."/>
            <person name="Kouba K."/>
            <person name="Podar M."/>
            <person name="Stott M."/>
        </authorList>
    </citation>
    <scope>NUCLEOTIDE SEQUENCE [LARGE SCALE GENOMIC DNA]</scope>
    <source>
        <strain evidence="1">NZ13_MG1</strain>
    </source>
</reference>
<name>A0A2R7Y5P2_9ARCH</name>
<dbReference type="EMBL" id="NDWU01000007">
    <property type="protein sequence ID" value="PUA32697.1"/>
    <property type="molecule type" value="Genomic_DNA"/>
</dbReference>
<sequence length="120" mass="13327">MSIKDEDVQRMSQALKSGAKLTSEVCPVCSSPIFEIKGELWCLKCNKKVVKVRENSEVVDAMLPYTLNNLSAVVVEKIEQLSGLLLRLTELSDIKNMADTLSALLSVLSQSESLKEKLRK</sequence>
<organism evidence="1 2">
    <name type="scientific">Candidatus Terraquivivens tikiterensis</name>
    <dbReference type="NCBI Taxonomy" id="1980982"/>
    <lineage>
        <taxon>Archaea</taxon>
        <taxon>Nitrososphaerota</taxon>
        <taxon>Candidatus Wolframiiraptoraceae</taxon>
        <taxon>Candidatus Terraquivivens</taxon>
    </lineage>
</organism>
<evidence type="ECO:0000313" key="1">
    <source>
        <dbReference type="EMBL" id="PUA32697.1"/>
    </source>
</evidence>
<dbReference type="Proteomes" id="UP000244066">
    <property type="component" value="Unassembled WGS sequence"/>
</dbReference>
<dbReference type="Pfam" id="PF06677">
    <property type="entry name" value="Auto_anti-p27"/>
    <property type="match status" value="1"/>
</dbReference>
<proteinExistence type="predicted"/>